<name>A0ABQ1PX23_9GAMM</name>
<dbReference type="Proteomes" id="UP000638188">
    <property type="component" value="Unassembled WGS sequence"/>
</dbReference>
<organism evidence="1 2">
    <name type="scientific">Halopseudomonas salina</name>
    <dbReference type="NCBI Taxonomy" id="1323744"/>
    <lineage>
        <taxon>Bacteria</taxon>
        <taxon>Pseudomonadati</taxon>
        <taxon>Pseudomonadota</taxon>
        <taxon>Gammaproteobacteria</taxon>
        <taxon>Pseudomonadales</taxon>
        <taxon>Pseudomonadaceae</taxon>
        <taxon>Halopseudomonas</taxon>
    </lineage>
</organism>
<dbReference type="EMBL" id="BMFF01000005">
    <property type="protein sequence ID" value="GGD06255.1"/>
    <property type="molecule type" value="Genomic_DNA"/>
</dbReference>
<dbReference type="InterPro" id="IPR008551">
    <property type="entry name" value="TANGO2"/>
</dbReference>
<gene>
    <name evidence="1" type="ORF">GCM10007418_26600</name>
</gene>
<protein>
    <recommendedName>
        <fullName evidence="3">NRDE family protein</fullName>
    </recommendedName>
</protein>
<evidence type="ECO:0000313" key="1">
    <source>
        <dbReference type="EMBL" id="GGD06255.1"/>
    </source>
</evidence>
<dbReference type="Pfam" id="PF05742">
    <property type="entry name" value="TANGO2"/>
    <property type="match status" value="1"/>
</dbReference>
<evidence type="ECO:0008006" key="3">
    <source>
        <dbReference type="Google" id="ProtNLM"/>
    </source>
</evidence>
<comment type="caution">
    <text evidence="1">The sequence shown here is derived from an EMBL/GenBank/DDBJ whole genome shotgun (WGS) entry which is preliminary data.</text>
</comment>
<evidence type="ECO:0000313" key="2">
    <source>
        <dbReference type="Proteomes" id="UP000638188"/>
    </source>
</evidence>
<dbReference type="PANTHER" id="PTHR17985:SF8">
    <property type="entry name" value="TRANSPORT AND GOLGI ORGANIZATION PROTEIN 2 HOMOLOG"/>
    <property type="match status" value="1"/>
</dbReference>
<reference evidence="2" key="1">
    <citation type="journal article" date="2019" name="Int. J. Syst. Evol. Microbiol.">
        <title>The Global Catalogue of Microorganisms (GCM) 10K type strain sequencing project: providing services to taxonomists for standard genome sequencing and annotation.</title>
        <authorList>
            <consortium name="The Broad Institute Genomics Platform"/>
            <consortium name="The Broad Institute Genome Sequencing Center for Infectious Disease"/>
            <person name="Wu L."/>
            <person name="Ma J."/>
        </authorList>
    </citation>
    <scope>NUCLEOTIDE SEQUENCE [LARGE SCALE GENOMIC DNA]</scope>
    <source>
        <strain evidence="2">CGMCC 1.12482</strain>
    </source>
</reference>
<sequence length="249" mass="27519">MCLMAFAWQVGEYPLTLLGNRDEFHARPTHEAGFWVEEKLPDLLAGKDLDAGGTWLGVTRSQRFAALTNIRAPIAKAAPRSRGGLALNYLASDIAPGEYLEQLVAEADEYGGFNLIIGDAQQLWYFNSHDKQAILVSPGIYGLSNGNLDSDWPKQRCLRDGLAADPDGKPVELLELLANNRIYPDAELPDTGIRLELERALSAAFIIGKEYGTRASTFVRLGREGEIEFLERRYGSMGVMLGESSWQLD</sequence>
<keyword evidence="2" id="KW-1185">Reference proteome</keyword>
<accession>A0ABQ1PX23</accession>
<dbReference type="PANTHER" id="PTHR17985">
    <property type="entry name" value="SER/THR-RICH PROTEIN T10 IN DGCR REGION"/>
    <property type="match status" value="1"/>
</dbReference>
<proteinExistence type="predicted"/>
<dbReference type="RefSeq" id="WP_150278003.1">
    <property type="nucleotide sequence ID" value="NZ_BMFF01000005.1"/>
</dbReference>